<dbReference type="PANTHER" id="PTHR13903">
    <property type="entry name" value="PIRIN-RELATED"/>
    <property type="match status" value="1"/>
</dbReference>
<evidence type="ECO:0000256" key="2">
    <source>
        <dbReference type="PIRSR" id="PIRSR006232-1"/>
    </source>
</evidence>
<evidence type="ECO:0000313" key="6">
    <source>
        <dbReference type="EMBL" id="ODB95449.1"/>
    </source>
</evidence>
<keyword evidence="2" id="KW-0479">Metal-binding</keyword>
<dbReference type="InterPro" id="IPR012093">
    <property type="entry name" value="Pirin"/>
</dbReference>
<feature type="binding site" evidence="2">
    <location>
        <position position="108"/>
    </location>
    <ligand>
        <name>Fe cation</name>
        <dbReference type="ChEBI" id="CHEBI:24875"/>
    </ligand>
</feature>
<keyword evidence="6" id="KW-0560">Oxidoreductase</keyword>
<feature type="binding site" evidence="2">
    <location>
        <position position="66"/>
    </location>
    <ligand>
        <name>Fe cation</name>
        <dbReference type="ChEBI" id="CHEBI:24875"/>
    </ligand>
</feature>
<protein>
    <submittedName>
        <fullName evidence="6">Quercetin 2,3-dioxygenase</fullName>
    </submittedName>
</protein>
<dbReference type="PIRSF" id="PIRSF006232">
    <property type="entry name" value="Pirin"/>
    <property type="match status" value="1"/>
</dbReference>
<proteinExistence type="inferred from homology"/>
<dbReference type="GO" id="GO:0051213">
    <property type="term" value="F:dioxygenase activity"/>
    <property type="evidence" value="ECO:0007669"/>
    <property type="project" value="UniProtKB-KW"/>
</dbReference>
<dbReference type="InterPro" id="IPR008778">
    <property type="entry name" value="Pirin_C_dom"/>
</dbReference>
<evidence type="ECO:0000259" key="4">
    <source>
        <dbReference type="Pfam" id="PF02678"/>
    </source>
</evidence>
<comment type="cofactor">
    <cofactor evidence="2">
        <name>Fe cation</name>
        <dbReference type="ChEBI" id="CHEBI:24875"/>
    </cofactor>
    <text evidence="2">Binds 1 Fe cation per subunit.</text>
</comment>
<evidence type="ECO:0000259" key="5">
    <source>
        <dbReference type="Pfam" id="PF05726"/>
    </source>
</evidence>
<dbReference type="AlphaFoldDB" id="A0A1E2UL71"/>
<keyword evidence="6" id="KW-0223">Dioxygenase</keyword>
<feature type="binding site" evidence="2">
    <location>
        <position position="110"/>
    </location>
    <ligand>
        <name>Fe cation</name>
        <dbReference type="ChEBI" id="CHEBI:24875"/>
    </ligand>
</feature>
<accession>A0A1E2UL71</accession>
<comment type="caution">
    <text evidence="6">The sequence shown here is derived from an EMBL/GenBank/DDBJ whole genome shotgun (WGS) entry which is preliminary data.</text>
</comment>
<feature type="domain" description="Pirin N-terminal" evidence="4">
    <location>
        <begin position="26"/>
        <end position="126"/>
    </location>
</feature>
<organism evidence="6 7">
    <name type="scientific">Candidatus Thiodiazotropha endoloripes</name>
    <dbReference type="NCBI Taxonomy" id="1818881"/>
    <lineage>
        <taxon>Bacteria</taxon>
        <taxon>Pseudomonadati</taxon>
        <taxon>Pseudomonadota</taxon>
        <taxon>Gammaproteobacteria</taxon>
        <taxon>Chromatiales</taxon>
        <taxon>Sedimenticolaceae</taxon>
        <taxon>Candidatus Thiodiazotropha</taxon>
    </lineage>
</organism>
<reference evidence="6 7" key="1">
    <citation type="submission" date="2016-03" db="EMBL/GenBank/DDBJ databases">
        <title>Chemosynthetic sulphur-oxidizing symbionts of marine invertebrate animals are capable of nitrogen fixation.</title>
        <authorList>
            <person name="Petersen J.M."/>
            <person name="Kemper A."/>
            <person name="Gruber-Vodicka H."/>
            <person name="Cardini U."/>
            <person name="Geest Mvander."/>
            <person name="Kleiner M."/>
            <person name="Bulgheresi S."/>
            <person name="Fussmann M."/>
            <person name="Herbold C."/>
            <person name="Seah B.K.B."/>
            <person name="Antony C.Paul."/>
            <person name="Liu D."/>
            <person name="Belitz A."/>
            <person name="Weber M."/>
        </authorList>
    </citation>
    <scope>NUCLEOTIDE SEQUENCE [LARGE SCALE GENOMIC DNA]</scope>
    <source>
        <strain evidence="6">G_D</strain>
    </source>
</reference>
<dbReference type="SUPFAM" id="SSF51182">
    <property type="entry name" value="RmlC-like cupins"/>
    <property type="match status" value="1"/>
</dbReference>
<dbReference type="CDD" id="cd02247">
    <property type="entry name" value="cupin_pirin_C"/>
    <property type="match status" value="1"/>
</dbReference>
<dbReference type="Pfam" id="PF05726">
    <property type="entry name" value="Pirin_C"/>
    <property type="match status" value="1"/>
</dbReference>
<evidence type="ECO:0000256" key="3">
    <source>
        <dbReference type="RuleBase" id="RU003457"/>
    </source>
</evidence>
<gene>
    <name evidence="6" type="ORF">A3196_00990</name>
</gene>
<dbReference type="STRING" id="1818881.A3196_00990"/>
<dbReference type="GO" id="GO:0046872">
    <property type="term" value="F:metal ion binding"/>
    <property type="evidence" value="ECO:0007669"/>
    <property type="project" value="UniProtKB-KW"/>
</dbReference>
<dbReference type="CDD" id="cd02909">
    <property type="entry name" value="cupin_pirin_N"/>
    <property type="match status" value="1"/>
</dbReference>
<feature type="binding site" evidence="2">
    <location>
        <position position="64"/>
    </location>
    <ligand>
        <name>Fe cation</name>
        <dbReference type="ChEBI" id="CHEBI:24875"/>
    </ligand>
</feature>
<dbReference type="Gene3D" id="2.60.120.10">
    <property type="entry name" value="Jelly Rolls"/>
    <property type="match status" value="2"/>
</dbReference>
<dbReference type="InterPro" id="IPR014710">
    <property type="entry name" value="RmlC-like_jellyroll"/>
</dbReference>
<feature type="domain" description="Pirin C-terminal" evidence="5">
    <location>
        <begin position="183"/>
        <end position="281"/>
    </location>
</feature>
<keyword evidence="2" id="KW-0408">Iron</keyword>
<name>A0A1E2UL71_9GAMM</name>
<dbReference type="Pfam" id="PF02678">
    <property type="entry name" value="Pirin"/>
    <property type="match status" value="1"/>
</dbReference>
<dbReference type="Proteomes" id="UP000094849">
    <property type="component" value="Unassembled WGS sequence"/>
</dbReference>
<dbReference type="EMBL" id="LVJZ01000003">
    <property type="protein sequence ID" value="ODB95449.1"/>
    <property type="molecule type" value="Genomic_DNA"/>
</dbReference>
<dbReference type="InterPro" id="IPR011051">
    <property type="entry name" value="RmlC_Cupin_sf"/>
</dbReference>
<dbReference type="PANTHER" id="PTHR13903:SF8">
    <property type="entry name" value="PIRIN"/>
    <property type="match status" value="1"/>
</dbReference>
<dbReference type="InterPro" id="IPR003829">
    <property type="entry name" value="Pirin_N_dom"/>
</dbReference>
<evidence type="ECO:0000313" key="7">
    <source>
        <dbReference type="Proteomes" id="UP000094849"/>
    </source>
</evidence>
<comment type="similarity">
    <text evidence="1 3">Belongs to the pirin family.</text>
</comment>
<dbReference type="RefSeq" id="WP_069024030.1">
    <property type="nucleotide sequence ID" value="NZ_LVJZ01000003.1"/>
</dbReference>
<keyword evidence="7" id="KW-1185">Reference proteome</keyword>
<sequence length="281" mass="31112">MSEVLNKTRSVQQILTGQETADGAGVRLTRLIGGPQLMQLDPFLLLDDFRSDDPDDYIGGFPPHPHRGFETVTYLMAGKLEHRDNAGHTGILQTGGVQWMTAGRGVIHSEMPQQQDGLLAGFQLWVNLPARDKMTEPRYQEFDQQEIPLEQRSDGVEIRVIAGETSQHTRGPVRDLKTPARFFDITLEEGAQFIEPIEAHYNAFVYLLSGAVEIGGQSLSGRRLAVLDQAPGIEVTAQQPSRMILVAGEPLGEPIARGGPFVMNTEDEIKQAFSDYQEGRF</sequence>
<evidence type="ECO:0000256" key="1">
    <source>
        <dbReference type="ARBA" id="ARBA00008416"/>
    </source>
</evidence>